<evidence type="ECO:0000313" key="6">
    <source>
        <dbReference type="Proteomes" id="UP001255416"/>
    </source>
</evidence>
<protein>
    <submittedName>
        <fullName evidence="5">Helix-turn-helix domain-containing protein</fullName>
    </submittedName>
</protein>
<keyword evidence="1" id="KW-0805">Transcription regulation</keyword>
<dbReference type="InterPro" id="IPR032687">
    <property type="entry name" value="AraC-type_N"/>
</dbReference>
<dbReference type="InterPro" id="IPR018062">
    <property type="entry name" value="HTH_AraC-typ_CS"/>
</dbReference>
<feature type="domain" description="HTH araC/xylS-type" evidence="4">
    <location>
        <begin position="252"/>
        <end position="332"/>
    </location>
</feature>
<name>A0ABU3VMJ5_9RHOB</name>
<dbReference type="InterPro" id="IPR009057">
    <property type="entry name" value="Homeodomain-like_sf"/>
</dbReference>
<dbReference type="SUPFAM" id="SSF46689">
    <property type="entry name" value="Homeodomain-like"/>
    <property type="match status" value="1"/>
</dbReference>
<sequence length="340" mass="37616">MGKLNVVVAQAIKPVLGAVPMSKFKLELFAERAGLPASTIEDPTGFVPLNAVESFLNSIHKEVGDPTFLFDSLDIDITEKRETHAVVGVPLPTGVTGQEALQIMSATFNRFITGPRYMCETRGNRLWVLRTTSATDWSDNWSVVQYNLSIMLQGARRILGQNVTPVALCLPDARRPDKLPEEFCNLPISRNRDRFGIAFSIVDVASAKFVLEAAENPSGGHLTEPMSDTTFQTIASCLSKFVMSSTSDRLSERVAKAFGFSTRSYRRQLANLGTSHTQLLADVRLDLALTLLALHSISITEIAYELGYAHPGDFTRFFKARMGCSPLEFRQRRSQTKPIL</sequence>
<dbReference type="PRINTS" id="PR00032">
    <property type="entry name" value="HTHARAC"/>
</dbReference>
<keyword evidence="3" id="KW-0804">Transcription</keyword>
<dbReference type="PROSITE" id="PS01124">
    <property type="entry name" value="HTH_ARAC_FAMILY_2"/>
    <property type="match status" value="1"/>
</dbReference>
<gene>
    <name evidence="5" type="ORF">QO231_25690</name>
</gene>
<dbReference type="RefSeq" id="WP_316783034.1">
    <property type="nucleotide sequence ID" value="NZ_JASMWN010000058.1"/>
</dbReference>
<evidence type="ECO:0000256" key="2">
    <source>
        <dbReference type="ARBA" id="ARBA00023125"/>
    </source>
</evidence>
<proteinExistence type="predicted"/>
<dbReference type="PROSITE" id="PS00041">
    <property type="entry name" value="HTH_ARAC_FAMILY_1"/>
    <property type="match status" value="1"/>
</dbReference>
<dbReference type="PANTHER" id="PTHR47894:SF4">
    <property type="entry name" value="HTH-TYPE TRANSCRIPTIONAL REGULATOR GADX"/>
    <property type="match status" value="1"/>
</dbReference>
<evidence type="ECO:0000256" key="3">
    <source>
        <dbReference type="ARBA" id="ARBA00023163"/>
    </source>
</evidence>
<dbReference type="Pfam" id="PF12833">
    <property type="entry name" value="HTH_18"/>
    <property type="match status" value="1"/>
</dbReference>
<dbReference type="SMART" id="SM00342">
    <property type="entry name" value="HTH_ARAC"/>
    <property type="match status" value="1"/>
</dbReference>
<evidence type="ECO:0000256" key="1">
    <source>
        <dbReference type="ARBA" id="ARBA00023015"/>
    </source>
</evidence>
<reference evidence="6" key="1">
    <citation type="submission" date="2023-05" db="EMBL/GenBank/DDBJ databases">
        <title>Sedimentitalea sp. nov. JM2-8.</title>
        <authorList>
            <person name="Huang J."/>
        </authorList>
    </citation>
    <scope>NUCLEOTIDE SEQUENCE [LARGE SCALE GENOMIC DNA]</scope>
    <source>
        <strain evidence="6">KHS03</strain>
    </source>
</reference>
<organism evidence="5 6">
    <name type="scientific">Sedimentitalea todarodis</name>
    <dbReference type="NCBI Taxonomy" id="1631240"/>
    <lineage>
        <taxon>Bacteria</taxon>
        <taxon>Pseudomonadati</taxon>
        <taxon>Pseudomonadota</taxon>
        <taxon>Alphaproteobacteria</taxon>
        <taxon>Rhodobacterales</taxon>
        <taxon>Paracoccaceae</taxon>
        <taxon>Sedimentitalea</taxon>
    </lineage>
</organism>
<evidence type="ECO:0000313" key="5">
    <source>
        <dbReference type="EMBL" id="MDU9007195.1"/>
    </source>
</evidence>
<comment type="caution">
    <text evidence="5">The sequence shown here is derived from an EMBL/GenBank/DDBJ whole genome shotgun (WGS) entry which is preliminary data.</text>
</comment>
<keyword evidence="6" id="KW-1185">Reference proteome</keyword>
<dbReference type="EMBL" id="JASMWN010000058">
    <property type="protein sequence ID" value="MDU9007195.1"/>
    <property type="molecule type" value="Genomic_DNA"/>
</dbReference>
<dbReference type="Pfam" id="PF12625">
    <property type="entry name" value="Arabinose_bd"/>
    <property type="match status" value="1"/>
</dbReference>
<dbReference type="InterPro" id="IPR018060">
    <property type="entry name" value="HTH_AraC"/>
</dbReference>
<dbReference type="PANTHER" id="PTHR47894">
    <property type="entry name" value="HTH-TYPE TRANSCRIPTIONAL REGULATOR GADX"/>
    <property type="match status" value="1"/>
</dbReference>
<dbReference type="InterPro" id="IPR020449">
    <property type="entry name" value="Tscrpt_reg_AraC-type_HTH"/>
</dbReference>
<accession>A0ABU3VMJ5</accession>
<keyword evidence="2" id="KW-0238">DNA-binding</keyword>
<dbReference type="Gene3D" id="1.10.10.60">
    <property type="entry name" value="Homeodomain-like"/>
    <property type="match status" value="1"/>
</dbReference>
<dbReference type="Proteomes" id="UP001255416">
    <property type="component" value="Unassembled WGS sequence"/>
</dbReference>
<evidence type="ECO:0000259" key="4">
    <source>
        <dbReference type="PROSITE" id="PS01124"/>
    </source>
</evidence>